<organism evidence="1 2">
    <name type="scientific">Gulo gulo</name>
    <name type="common">Wolverine</name>
    <name type="synonym">Gluton</name>
    <dbReference type="NCBI Taxonomy" id="48420"/>
    <lineage>
        <taxon>Eukaryota</taxon>
        <taxon>Metazoa</taxon>
        <taxon>Chordata</taxon>
        <taxon>Craniata</taxon>
        <taxon>Vertebrata</taxon>
        <taxon>Euteleostomi</taxon>
        <taxon>Mammalia</taxon>
        <taxon>Eutheria</taxon>
        <taxon>Laurasiatheria</taxon>
        <taxon>Carnivora</taxon>
        <taxon>Caniformia</taxon>
        <taxon>Musteloidea</taxon>
        <taxon>Mustelidae</taxon>
        <taxon>Guloninae</taxon>
        <taxon>Gulo</taxon>
    </lineage>
</organism>
<name>A0A9X9M7G8_GULGU</name>
<dbReference type="Proteomes" id="UP000269945">
    <property type="component" value="Unassembled WGS sequence"/>
</dbReference>
<comment type="caution">
    <text evidence="1">The sequence shown here is derived from an EMBL/GenBank/DDBJ whole genome shotgun (WGS) entry which is preliminary data.</text>
</comment>
<accession>A0A9X9M7G8</accession>
<reference evidence="1 2" key="1">
    <citation type="submission" date="2018-10" db="EMBL/GenBank/DDBJ databases">
        <authorList>
            <person name="Ekblom R."/>
            <person name="Jareborg N."/>
        </authorList>
    </citation>
    <scope>NUCLEOTIDE SEQUENCE [LARGE SCALE GENOMIC DNA]</scope>
    <source>
        <tissue evidence="1">Muscle</tissue>
    </source>
</reference>
<dbReference type="EMBL" id="CYRY02043693">
    <property type="protein sequence ID" value="VCX38290.1"/>
    <property type="molecule type" value="Genomic_DNA"/>
</dbReference>
<protein>
    <submittedName>
        <fullName evidence="1">Uncharacterized protein</fullName>
    </submittedName>
</protein>
<sequence length="98" mass="10924">MGWLPLFKGSPFRNRIRNLHGRSHCLTAKTDLSQNDNSCSTGEVVPCFPEHTRSLLSARAETTAAIGPSGARDMPLLHKDRFHDSCPHPRCHLSICIF</sequence>
<evidence type="ECO:0000313" key="2">
    <source>
        <dbReference type="Proteomes" id="UP000269945"/>
    </source>
</evidence>
<dbReference type="AlphaFoldDB" id="A0A9X9M7G8"/>
<keyword evidence="2" id="KW-1185">Reference proteome</keyword>
<gene>
    <name evidence="1" type="ORF">BN2614_LOCUS1</name>
</gene>
<proteinExistence type="predicted"/>
<evidence type="ECO:0000313" key="1">
    <source>
        <dbReference type="EMBL" id="VCX38290.1"/>
    </source>
</evidence>